<dbReference type="Pfam" id="PF02515">
    <property type="entry name" value="CoA_transf_3"/>
    <property type="match status" value="1"/>
</dbReference>
<dbReference type="PANTHER" id="PTHR48207:SF4">
    <property type="entry name" value="BLL6097 PROTEIN"/>
    <property type="match status" value="1"/>
</dbReference>
<dbReference type="Gene3D" id="3.40.50.10540">
    <property type="entry name" value="Crotonobetainyl-coa:carnitine coa-transferase, domain 1"/>
    <property type="match status" value="1"/>
</dbReference>
<feature type="compositionally biased region" description="Basic and acidic residues" evidence="2">
    <location>
        <begin position="367"/>
        <end position="377"/>
    </location>
</feature>
<feature type="region of interest" description="Disordered" evidence="2">
    <location>
        <begin position="354"/>
        <end position="380"/>
    </location>
</feature>
<evidence type="ECO:0000256" key="2">
    <source>
        <dbReference type="SAM" id="MobiDB-lite"/>
    </source>
</evidence>
<dbReference type="InterPro" id="IPR050483">
    <property type="entry name" value="CoA-transferase_III_domain"/>
</dbReference>
<dbReference type="InterPro" id="IPR044855">
    <property type="entry name" value="CoA-Trfase_III_dom3_sf"/>
</dbReference>
<dbReference type="RefSeq" id="WP_368801948.1">
    <property type="nucleotide sequence ID" value="NZ_JAZHFV010000001.1"/>
</dbReference>
<sequence>MGPLRGIRIIDMTTVLMGPYATQMLGDFGADVIKVEAPEGDLVRKIGPARHDGMGPIYLNANRSKRSITLDLKQAEGRAALLRLCADADVLVYNVRAKAMKRLGLSYEDISAVNPKIVYAGMFGYSQDGPYAARPAYDDLIQGGATIPFLFSRVNEGQPRYVPSAIADRVVGLAAVGAILASIVERERTGLGQRVDIPMFETMVSFVLGDHMGGLTFEPPLDAGGYSRQLSPDRRPYQTKDGYVCALIYTDGHWQRFFSAIGRPEMPAADPRFASFVSRMAHIDEVYGELTRIFLTRTSAEWLDLLEEADVPAMPMYDFQGVLQDPHLVATDFFRVIEHPSEGTIRTMAVPAKWSRSPAGPTRHAPRQGEHSEEVLREAGFSPEEIADLLERGIARTAVTYDPAQA</sequence>
<comment type="caution">
    <text evidence="3">The sequence shown here is derived from an EMBL/GenBank/DDBJ whole genome shotgun (WGS) entry which is preliminary data.</text>
</comment>
<proteinExistence type="predicted"/>
<evidence type="ECO:0000256" key="1">
    <source>
        <dbReference type="ARBA" id="ARBA00022679"/>
    </source>
</evidence>
<evidence type="ECO:0000313" key="4">
    <source>
        <dbReference type="Proteomes" id="UP001559025"/>
    </source>
</evidence>
<protein>
    <submittedName>
        <fullName evidence="3">CoA transferase</fullName>
        <ecNumber evidence="3">2.8.3.-</ecNumber>
    </submittedName>
</protein>
<name>A0ABV3WPW4_9HYPH</name>
<dbReference type="InterPro" id="IPR003673">
    <property type="entry name" value="CoA-Trfase_fam_III"/>
</dbReference>
<dbReference type="Gene3D" id="3.30.1540.10">
    <property type="entry name" value="formyl-coa transferase, domain 3"/>
    <property type="match status" value="1"/>
</dbReference>
<dbReference type="PANTHER" id="PTHR48207">
    <property type="entry name" value="SUCCINATE--HYDROXYMETHYLGLUTARATE COA-TRANSFERASE"/>
    <property type="match status" value="1"/>
</dbReference>
<dbReference type="Proteomes" id="UP001559025">
    <property type="component" value="Unassembled WGS sequence"/>
</dbReference>
<reference evidence="3 4" key="1">
    <citation type="submission" date="2024-01" db="EMBL/GenBank/DDBJ databases">
        <title>New evidence supports the origin of RcGTA from prophage.</title>
        <authorList>
            <person name="Xu Y."/>
            <person name="Liu B."/>
            <person name="Chen F."/>
        </authorList>
    </citation>
    <scope>NUCLEOTIDE SEQUENCE [LARGE SCALE GENOMIC DNA]</scope>
    <source>
        <strain evidence="3 4">CBW1107-2</strain>
    </source>
</reference>
<dbReference type="GO" id="GO:0016740">
    <property type="term" value="F:transferase activity"/>
    <property type="evidence" value="ECO:0007669"/>
    <property type="project" value="UniProtKB-KW"/>
</dbReference>
<keyword evidence="1 3" id="KW-0808">Transferase</keyword>
<dbReference type="SUPFAM" id="SSF89796">
    <property type="entry name" value="CoA-transferase family III (CaiB/BaiF)"/>
    <property type="match status" value="1"/>
</dbReference>
<dbReference type="InterPro" id="IPR023606">
    <property type="entry name" value="CoA-Trfase_III_dom_1_sf"/>
</dbReference>
<dbReference type="EC" id="2.8.3.-" evidence="3"/>
<gene>
    <name evidence="3" type="ORF">V1479_05245</name>
</gene>
<dbReference type="EMBL" id="JAZHFV010000001">
    <property type="protein sequence ID" value="MEX4006700.1"/>
    <property type="molecule type" value="Genomic_DNA"/>
</dbReference>
<evidence type="ECO:0000313" key="3">
    <source>
        <dbReference type="EMBL" id="MEX4006700.1"/>
    </source>
</evidence>
<organism evidence="3 4">
    <name type="scientific">Neoaquamicrobium sediminum</name>
    <dbReference type="NCBI Taxonomy" id="1849104"/>
    <lineage>
        <taxon>Bacteria</taxon>
        <taxon>Pseudomonadati</taxon>
        <taxon>Pseudomonadota</taxon>
        <taxon>Alphaproteobacteria</taxon>
        <taxon>Hyphomicrobiales</taxon>
        <taxon>Phyllobacteriaceae</taxon>
        <taxon>Neoaquamicrobium</taxon>
    </lineage>
</organism>
<accession>A0ABV3WPW4</accession>
<keyword evidence="4" id="KW-1185">Reference proteome</keyword>